<dbReference type="AlphaFoldDB" id="A0A841ZU18"/>
<proteinExistence type="predicted"/>
<evidence type="ECO:0000313" key="2">
    <source>
        <dbReference type="Proteomes" id="UP000559885"/>
    </source>
</evidence>
<reference evidence="1 2" key="1">
    <citation type="submission" date="2020-03" db="EMBL/GenBank/DDBJ databases">
        <title>Soil Listeria distribution.</title>
        <authorList>
            <person name="Liao J."/>
            <person name="Wiedmann M."/>
        </authorList>
    </citation>
    <scope>NUCLEOTIDE SEQUENCE [LARGE SCALE GENOMIC DNA]</scope>
    <source>
        <strain evidence="1 2">FSL L7-1507</strain>
    </source>
</reference>
<dbReference type="RefSeq" id="WP_036070513.1">
    <property type="nucleotide sequence ID" value="NZ_CP195758.1"/>
</dbReference>
<dbReference type="Proteomes" id="UP000559885">
    <property type="component" value="Unassembled WGS sequence"/>
</dbReference>
<gene>
    <name evidence="1" type="ORF">HB912_10480</name>
</gene>
<organism evidence="1 2">
    <name type="scientific">Listeria aquatica</name>
    <dbReference type="NCBI Taxonomy" id="1494960"/>
    <lineage>
        <taxon>Bacteria</taxon>
        <taxon>Bacillati</taxon>
        <taxon>Bacillota</taxon>
        <taxon>Bacilli</taxon>
        <taxon>Bacillales</taxon>
        <taxon>Listeriaceae</taxon>
        <taxon>Listeria</taxon>
    </lineage>
</organism>
<accession>A0A841ZU18</accession>
<name>A0A841ZU18_9LIST</name>
<comment type="caution">
    <text evidence="1">The sequence shown here is derived from an EMBL/GenBank/DDBJ whole genome shotgun (WGS) entry which is preliminary data.</text>
</comment>
<sequence>MSKAGNYEMLFFPTREGLLKVHAYGFNPCGSWGEVFVTLGSETICVKGFNRKKTIMRAVKLRLQSVKNEKTDQ</sequence>
<dbReference type="EMBL" id="JAARRM010000004">
    <property type="protein sequence ID" value="MBC1522071.1"/>
    <property type="molecule type" value="Genomic_DNA"/>
</dbReference>
<evidence type="ECO:0000313" key="1">
    <source>
        <dbReference type="EMBL" id="MBC1522071.1"/>
    </source>
</evidence>
<protein>
    <submittedName>
        <fullName evidence="1">Uncharacterized protein</fullName>
    </submittedName>
</protein>